<dbReference type="CDD" id="cd13128">
    <property type="entry name" value="MATE_Wzx_like"/>
    <property type="match status" value="1"/>
</dbReference>
<evidence type="ECO:0000256" key="6">
    <source>
        <dbReference type="SAM" id="Phobius"/>
    </source>
</evidence>
<feature type="transmembrane region" description="Helical" evidence="6">
    <location>
        <begin position="353"/>
        <end position="373"/>
    </location>
</feature>
<dbReference type="Proteomes" id="UP000502433">
    <property type="component" value="Chromosome"/>
</dbReference>
<keyword evidence="2" id="KW-1003">Cell membrane</keyword>
<feature type="transmembrane region" description="Helical" evidence="6">
    <location>
        <begin position="20"/>
        <end position="37"/>
    </location>
</feature>
<feature type="transmembrane region" description="Helical" evidence="6">
    <location>
        <begin position="463"/>
        <end position="486"/>
    </location>
</feature>
<accession>A0A6H2C0D1</accession>
<dbReference type="EMBL" id="CP051206">
    <property type="protein sequence ID" value="QJB44628.1"/>
    <property type="molecule type" value="Genomic_DNA"/>
</dbReference>
<feature type="transmembrane region" description="Helical" evidence="6">
    <location>
        <begin position="258"/>
        <end position="274"/>
    </location>
</feature>
<dbReference type="PANTHER" id="PTHR30250">
    <property type="entry name" value="PST FAMILY PREDICTED COLANIC ACID TRANSPORTER"/>
    <property type="match status" value="1"/>
</dbReference>
<evidence type="ECO:0000256" key="4">
    <source>
        <dbReference type="ARBA" id="ARBA00022989"/>
    </source>
</evidence>
<sequence length="501" mass="55359">MTKSQLQTLISGRILARNTIYSLIGQGAPLLVAVFAIPQLIKGLGTDRFGILTLAWMVLSYFSLFDLGLGRALTQLVAEKLGKESGEKEIPALVGTASFLMLILGLIGTLVFVILSPTIVYNLLKIPTELQSETVVVFYLLSASVPLVTSTAGTVGVLSALQRFDLINAVRIPLGLLMFLGPLLVLPFSHSLVPIIAVLLGVRFLAWGIYIWLCLHAMPSLQHQIQFNKALLVPLLKFGGWMTVTNIVGPLMIYMDRFLIGGLISVTAVAYYTTPYEVVTKLWLIPGSLVSVLFPAFSTSFVQEPLRAKQMFNRGVKYIFLILFPITLIIVTFANEGLTLWIGKDFAQNSTLVLQWLAVGVLINSLAQVPFALIQGVGRPDITAKFHFIELPFYLLILWKFTTAFGIIGAAYAWVLRTMIDTILLFYTASRLMPNNQSLMQCMGFATGVAVLIFAFASLKLDLYIKGIYCLLTLLAFVITTWFLVLETDERTMIKKKLKAV</sequence>
<name>A0A6H2C0D1_DOLFA</name>
<feature type="transmembrane region" description="Helical" evidence="6">
    <location>
        <begin position="281"/>
        <end position="298"/>
    </location>
</feature>
<evidence type="ECO:0000256" key="5">
    <source>
        <dbReference type="ARBA" id="ARBA00023136"/>
    </source>
</evidence>
<gene>
    <name evidence="7" type="ORF">HGD76_11025</name>
</gene>
<dbReference type="Pfam" id="PF13440">
    <property type="entry name" value="Polysacc_synt_3"/>
    <property type="match status" value="1"/>
</dbReference>
<protein>
    <submittedName>
        <fullName evidence="7">Flippase</fullName>
    </submittedName>
</protein>
<dbReference type="AlphaFoldDB" id="A0A6H2C0D1"/>
<dbReference type="GO" id="GO:0005886">
    <property type="term" value="C:plasma membrane"/>
    <property type="evidence" value="ECO:0007669"/>
    <property type="project" value="UniProtKB-SubCell"/>
</dbReference>
<dbReference type="PANTHER" id="PTHR30250:SF26">
    <property type="entry name" value="PSMA PROTEIN"/>
    <property type="match status" value="1"/>
</dbReference>
<evidence type="ECO:0000256" key="1">
    <source>
        <dbReference type="ARBA" id="ARBA00004651"/>
    </source>
</evidence>
<feature type="transmembrane region" description="Helical" evidence="6">
    <location>
        <begin position="170"/>
        <end position="189"/>
    </location>
</feature>
<feature type="transmembrane region" description="Helical" evidence="6">
    <location>
        <begin position="393"/>
        <end position="417"/>
    </location>
</feature>
<feature type="transmembrane region" description="Helical" evidence="6">
    <location>
        <begin position="49"/>
        <end position="69"/>
    </location>
</feature>
<reference evidence="7 8" key="2">
    <citation type="submission" date="2020-04" db="EMBL/GenBank/DDBJ databases">
        <authorList>
            <person name="Fomenkov A."/>
            <person name="Anton B.P."/>
            <person name="Roberts R.J."/>
        </authorList>
    </citation>
    <scope>NUCLEOTIDE SEQUENCE [LARGE SCALE GENOMIC DNA]</scope>
    <source>
        <strain evidence="7 8">CCAP 1403/13f</strain>
    </source>
</reference>
<feature type="transmembrane region" description="Helical" evidence="6">
    <location>
        <begin position="195"/>
        <end position="218"/>
    </location>
</feature>
<evidence type="ECO:0000313" key="8">
    <source>
        <dbReference type="Proteomes" id="UP000502433"/>
    </source>
</evidence>
<evidence type="ECO:0000313" key="7">
    <source>
        <dbReference type="EMBL" id="QJB44628.1"/>
    </source>
</evidence>
<proteinExistence type="predicted"/>
<reference evidence="7 8" key="1">
    <citation type="submission" date="2020-04" db="EMBL/GenBank/DDBJ databases">
        <title>Genome-Wide Identification of 5-Methylcytosine Sites in Bacterial Genomes By High-Throughput Sequencing of MspJI Restriction Fragments.</title>
        <authorList>
            <person name="Wu V."/>
        </authorList>
    </citation>
    <scope>NUCLEOTIDE SEQUENCE [LARGE SCALE GENOMIC DNA]</scope>
    <source>
        <strain evidence="7 8">CCAP 1403/13f</strain>
    </source>
</reference>
<keyword evidence="3 6" id="KW-0812">Transmembrane</keyword>
<comment type="subcellular location">
    <subcellularLocation>
        <location evidence="1">Cell membrane</location>
        <topology evidence="1">Multi-pass membrane protein</topology>
    </subcellularLocation>
</comment>
<dbReference type="KEGG" id="dfs:HGD76_11025"/>
<organism evidence="7 8">
    <name type="scientific">Dolichospermum flos-aquae CCAP 1403/13F</name>
    <dbReference type="NCBI Taxonomy" id="315271"/>
    <lineage>
        <taxon>Bacteria</taxon>
        <taxon>Bacillati</taxon>
        <taxon>Cyanobacteriota</taxon>
        <taxon>Cyanophyceae</taxon>
        <taxon>Nostocales</taxon>
        <taxon>Aphanizomenonaceae</taxon>
        <taxon>Dolichospermum</taxon>
    </lineage>
</organism>
<feature type="transmembrane region" description="Helical" evidence="6">
    <location>
        <begin position="90"/>
        <end position="115"/>
    </location>
</feature>
<keyword evidence="4 6" id="KW-1133">Transmembrane helix</keyword>
<evidence type="ECO:0000256" key="2">
    <source>
        <dbReference type="ARBA" id="ARBA00022475"/>
    </source>
</evidence>
<evidence type="ECO:0000256" key="3">
    <source>
        <dbReference type="ARBA" id="ARBA00022692"/>
    </source>
</evidence>
<feature type="transmembrane region" description="Helical" evidence="6">
    <location>
        <begin position="230"/>
        <end position="252"/>
    </location>
</feature>
<feature type="transmembrane region" description="Helical" evidence="6">
    <location>
        <begin position="438"/>
        <end position="457"/>
    </location>
</feature>
<dbReference type="InterPro" id="IPR050833">
    <property type="entry name" value="Poly_Biosynth_Transport"/>
</dbReference>
<feature type="transmembrane region" description="Helical" evidence="6">
    <location>
        <begin position="318"/>
        <end position="341"/>
    </location>
</feature>
<keyword evidence="5 6" id="KW-0472">Membrane</keyword>
<dbReference type="RefSeq" id="WP_168695805.1">
    <property type="nucleotide sequence ID" value="NZ_CP051206.1"/>
</dbReference>
<feature type="transmembrane region" description="Helical" evidence="6">
    <location>
        <begin position="135"/>
        <end position="158"/>
    </location>
</feature>